<dbReference type="Gene3D" id="2.60.450.20">
    <property type="match status" value="1"/>
</dbReference>
<dbReference type="EMBL" id="JARBHB010000002">
    <property type="protein sequence ID" value="KAJ8892326.1"/>
    <property type="molecule type" value="Genomic_DNA"/>
</dbReference>
<feature type="region of interest" description="Disordered" evidence="1">
    <location>
        <begin position="1"/>
        <end position="106"/>
    </location>
</feature>
<evidence type="ECO:0000313" key="3">
    <source>
        <dbReference type="Proteomes" id="UP001159363"/>
    </source>
</evidence>
<reference evidence="2 3" key="1">
    <citation type="submission" date="2023-02" db="EMBL/GenBank/DDBJ databases">
        <title>LHISI_Scaffold_Assembly.</title>
        <authorList>
            <person name="Stuart O.P."/>
            <person name="Cleave R."/>
            <person name="Magrath M.J.L."/>
            <person name="Mikheyev A.S."/>
        </authorList>
    </citation>
    <scope>NUCLEOTIDE SEQUENCE [LARGE SCALE GENOMIC DNA]</scope>
    <source>
        <strain evidence="2">Daus_M_001</strain>
        <tissue evidence="2">Leg muscle</tissue>
    </source>
</reference>
<dbReference type="InterPro" id="IPR047002">
    <property type="entry name" value="Tcp10_C_sf"/>
</dbReference>
<protein>
    <submittedName>
        <fullName evidence="2">Uncharacterized protein</fullName>
    </submittedName>
</protein>
<feature type="non-terminal residue" evidence="2">
    <location>
        <position position="333"/>
    </location>
</feature>
<dbReference type="Proteomes" id="UP001159363">
    <property type="component" value="Chromosome 2"/>
</dbReference>
<organism evidence="2 3">
    <name type="scientific">Dryococelus australis</name>
    <dbReference type="NCBI Taxonomy" id="614101"/>
    <lineage>
        <taxon>Eukaryota</taxon>
        <taxon>Metazoa</taxon>
        <taxon>Ecdysozoa</taxon>
        <taxon>Arthropoda</taxon>
        <taxon>Hexapoda</taxon>
        <taxon>Insecta</taxon>
        <taxon>Pterygota</taxon>
        <taxon>Neoptera</taxon>
        <taxon>Polyneoptera</taxon>
        <taxon>Phasmatodea</taxon>
        <taxon>Verophasmatodea</taxon>
        <taxon>Anareolatae</taxon>
        <taxon>Phasmatidae</taxon>
        <taxon>Eurycanthinae</taxon>
        <taxon>Dryococelus</taxon>
    </lineage>
</organism>
<comment type="caution">
    <text evidence="2">The sequence shown here is derived from an EMBL/GenBank/DDBJ whole genome shotgun (WGS) entry which is preliminary data.</text>
</comment>
<feature type="compositionally biased region" description="Polar residues" evidence="1">
    <location>
        <begin position="12"/>
        <end position="25"/>
    </location>
</feature>
<name>A0ABQ9I7L2_9NEOP</name>
<feature type="compositionally biased region" description="Basic and acidic residues" evidence="1">
    <location>
        <begin position="1"/>
        <end position="11"/>
    </location>
</feature>
<gene>
    <name evidence="2" type="ORF">PR048_004906</name>
</gene>
<sequence length="333" mass="35335">MQGQRKREIPEKTSQSAASSSTIPTCENPGVTRPGIEPGFPRQEASSLTAQPPRPLQIGLVIEQRRNVRAGETGNPRVDSQTGIVRHDSHMRKSETSPAGNRTRFAWVDGHGYGAGDEHREQPDERDLEADEPLGGVGVPGLERVADAQVPAQADEAHVHDAGRAREHVARHVHVAPGHAERPVACNTRRTRNYRAPAKLASQAKHTTHTAPPLVLNVVSSTVQESNGTAALHYSSVSSTVQESNGTVALHYSSVSSTVQESNGTAALHYSSVSSTVQESNGTAALHYSSVSSTVQESNGTAALHYSSVSSTVQESNGTAALHYSSVSSTVQE</sequence>
<keyword evidence="3" id="KW-1185">Reference proteome</keyword>
<evidence type="ECO:0000256" key="1">
    <source>
        <dbReference type="SAM" id="MobiDB-lite"/>
    </source>
</evidence>
<feature type="compositionally biased region" description="Basic and acidic residues" evidence="1">
    <location>
        <begin position="85"/>
        <end position="95"/>
    </location>
</feature>
<proteinExistence type="predicted"/>
<evidence type="ECO:0000313" key="2">
    <source>
        <dbReference type="EMBL" id="KAJ8892326.1"/>
    </source>
</evidence>
<accession>A0ABQ9I7L2</accession>